<dbReference type="RefSeq" id="WP_101644681.1">
    <property type="nucleotide sequence ID" value="NZ_FXZE01000025.1"/>
</dbReference>
<feature type="domain" description="HTH tetR-type" evidence="5">
    <location>
        <begin position="4"/>
        <end position="64"/>
    </location>
</feature>
<dbReference type="PROSITE" id="PS50977">
    <property type="entry name" value="HTH_TETR_2"/>
    <property type="match status" value="1"/>
</dbReference>
<dbReference type="InterPro" id="IPR036271">
    <property type="entry name" value="Tet_transcr_reg_TetR-rel_C_sf"/>
</dbReference>
<evidence type="ECO:0000256" key="3">
    <source>
        <dbReference type="ARBA" id="ARBA00023163"/>
    </source>
</evidence>
<dbReference type="PANTHER" id="PTHR47506">
    <property type="entry name" value="TRANSCRIPTIONAL REGULATORY PROTEIN"/>
    <property type="match status" value="1"/>
</dbReference>
<dbReference type="PANTHER" id="PTHR47506:SF1">
    <property type="entry name" value="HTH-TYPE TRANSCRIPTIONAL REGULATOR YJDC"/>
    <property type="match status" value="1"/>
</dbReference>
<dbReference type="Proteomes" id="UP000234342">
    <property type="component" value="Unassembled WGS sequence"/>
</dbReference>
<dbReference type="SUPFAM" id="SSF48498">
    <property type="entry name" value="Tetracyclin repressor-like, C-terminal domain"/>
    <property type="match status" value="1"/>
</dbReference>
<keyword evidence="3" id="KW-0804">Transcription</keyword>
<evidence type="ECO:0000259" key="5">
    <source>
        <dbReference type="PROSITE" id="PS50977"/>
    </source>
</evidence>
<dbReference type="SUPFAM" id="SSF46689">
    <property type="entry name" value="Homeodomain-like"/>
    <property type="match status" value="1"/>
</dbReference>
<proteinExistence type="predicted"/>
<reference evidence="7" key="1">
    <citation type="submission" date="2017-03" db="EMBL/GenBank/DDBJ databases">
        <authorList>
            <person name="Monnet C."/>
        </authorList>
    </citation>
    <scope>NUCLEOTIDE SEQUENCE [LARGE SCALE GENOMIC DNA]</scope>
    <source>
        <strain evidence="7">P10</strain>
    </source>
</reference>
<dbReference type="EMBL" id="FXZE01000025">
    <property type="protein sequence ID" value="SMY01999.1"/>
    <property type="molecule type" value="Genomic_DNA"/>
</dbReference>
<organism evidence="6 7">
    <name type="scientific">Brevibacterium antiquum</name>
    <dbReference type="NCBI Taxonomy" id="234835"/>
    <lineage>
        <taxon>Bacteria</taxon>
        <taxon>Bacillati</taxon>
        <taxon>Actinomycetota</taxon>
        <taxon>Actinomycetes</taxon>
        <taxon>Micrococcales</taxon>
        <taxon>Brevibacteriaceae</taxon>
        <taxon>Brevibacterium</taxon>
    </lineage>
</organism>
<keyword evidence="7" id="KW-1185">Reference proteome</keyword>
<accession>A0A2H1KQS5</accession>
<dbReference type="GO" id="GO:0003677">
    <property type="term" value="F:DNA binding"/>
    <property type="evidence" value="ECO:0007669"/>
    <property type="project" value="UniProtKB-UniRule"/>
</dbReference>
<gene>
    <name evidence="6" type="ORF">BANT10_03341</name>
</gene>
<evidence type="ECO:0000313" key="6">
    <source>
        <dbReference type="EMBL" id="SMY01999.1"/>
    </source>
</evidence>
<sequence>MKYSTSGERVLDVASRLFYAEGIGAIGVDRIVEESGVSKPTLYTQFKSKAGLIAAVLERRHQDRAVTITAYLHALPPETESWVLAFFDWFARSHAKPGFRGCPFTNAAAELPDPDHPARQVIADYKTWTRQMLTDLADRDGLPEPQWWGSTLMFLIDGANARVITISDTAAILDARNIAASMIAAAAALPLSNEETL</sequence>
<keyword evidence="2 4" id="KW-0238">DNA-binding</keyword>
<evidence type="ECO:0000256" key="2">
    <source>
        <dbReference type="ARBA" id="ARBA00023125"/>
    </source>
</evidence>
<evidence type="ECO:0000313" key="7">
    <source>
        <dbReference type="Proteomes" id="UP000234342"/>
    </source>
</evidence>
<protein>
    <submittedName>
        <fullName evidence="6">Transcriptional regulator, TetR family</fullName>
    </submittedName>
</protein>
<keyword evidence="1" id="KW-0805">Transcription regulation</keyword>
<dbReference type="InterPro" id="IPR001647">
    <property type="entry name" value="HTH_TetR"/>
</dbReference>
<dbReference type="Pfam" id="PF00440">
    <property type="entry name" value="TetR_N"/>
    <property type="match status" value="1"/>
</dbReference>
<dbReference type="Gene3D" id="1.10.357.10">
    <property type="entry name" value="Tetracycline Repressor, domain 2"/>
    <property type="match status" value="1"/>
</dbReference>
<dbReference type="PRINTS" id="PR00455">
    <property type="entry name" value="HTHTETR"/>
</dbReference>
<feature type="DNA-binding region" description="H-T-H motif" evidence="4">
    <location>
        <begin position="27"/>
        <end position="46"/>
    </location>
</feature>
<name>A0A2H1KQS5_9MICO</name>
<dbReference type="InterPro" id="IPR009057">
    <property type="entry name" value="Homeodomain-like_sf"/>
</dbReference>
<evidence type="ECO:0000256" key="4">
    <source>
        <dbReference type="PROSITE-ProRule" id="PRU00335"/>
    </source>
</evidence>
<dbReference type="AlphaFoldDB" id="A0A2H1KQS5"/>
<evidence type="ECO:0000256" key="1">
    <source>
        <dbReference type="ARBA" id="ARBA00023015"/>
    </source>
</evidence>